<dbReference type="SUPFAM" id="SSF52141">
    <property type="entry name" value="Uracil-DNA glycosylase-like"/>
    <property type="match status" value="1"/>
</dbReference>
<dbReference type="GO" id="GO:0006284">
    <property type="term" value="P:base-excision repair"/>
    <property type="evidence" value="ECO:0007669"/>
    <property type="project" value="InterPro"/>
</dbReference>
<evidence type="ECO:0000256" key="1">
    <source>
        <dbReference type="ARBA" id="ARBA00022485"/>
    </source>
</evidence>
<feature type="domain" description="Uracil-DNA glycosylase-like" evidence="10">
    <location>
        <begin position="62"/>
        <end position="228"/>
    </location>
</feature>
<dbReference type="SMART" id="SM00987">
    <property type="entry name" value="UreE_C"/>
    <property type="match status" value="1"/>
</dbReference>
<dbReference type="AlphaFoldDB" id="A0A229SUT7"/>
<dbReference type="PANTHER" id="PTHR33693:SF3">
    <property type="entry name" value="TYPE-5 URACIL-DNA GLYCOSYLASE"/>
    <property type="match status" value="1"/>
</dbReference>
<dbReference type="Pfam" id="PF03167">
    <property type="entry name" value="UDG"/>
    <property type="match status" value="1"/>
</dbReference>
<dbReference type="GO" id="GO:0004844">
    <property type="term" value="F:uracil DNA N-glycosylase activity"/>
    <property type="evidence" value="ECO:0007669"/>
    <property type="project" value="InterPro"/>
</dbReference>
<keyword evidence="3" id="KW-0227">DNA damage</keyword>
<dbReference type="InterPro" id="IPR051536">
    <property type="entry name" value="UDG_Type-4/5"/>
</dbReference>
<dbReference type="InterPro" id="IPR036895">
    <property type="entry name" value="Uracil-DNA_glycosylase-like_sf"/>
</dbReference>
<dbReference type="GO" id="GO:0046872">
    <property type="term" value="F:metal ion binding"/>
    <property type="evidence" value="ECO:0007669"/>
    <property type="project" value="UniProtKB-KW"/>
</dbReference>
<keyword evidence="6" id="KW-0411">Iron-sulfur</keyword>
<organism evidence="11 12">
    <name type="scientific">Amycolatopsis vastitatis</name>
    <dbReference type="NCBI Taxonomy" id="1905142"/>
    <lineage>
        <taxon>Bacteria</taxon>
        <taxon>Bacillati</taxon>
        <taxon>Actinomycetota</taxon>
        <taxon>Actinomycetes</taxon>
        <taxon>Pseudonocardiales</taxon>
        <taxon>Pseudonocardiaceae</taxon>
        <taxon>Amycolatopsis</taxon>
    </lineage>
</organism>
<keyword evidence="2" id="KW-0479">Metal-binding</keyword>
<evidence type="ECO:0000256" key="4">
    <source>
        <dbReference type="ARBA" id="ARBA00022801"/>
    </source>
</evidence>
<keyword evidence="4" id="KW-0378">Hydrolase</keyword>
<reference evidence="12" key="1">
    <citation type="submission" date="2017-07" db="EMBL/GenBank/DDBJ databases">
        <title>Comparative genome mining reveals phylogenetic distribution patterns of secondary metabolites in Amycolatopsis.</title>
        <authorList>
            <person name="Adamek M."/>
            <person name="Alanjary M."/>
            <person name="Sales-Ortells H."/>
            <person name="Goodfellow M."/>
            <person name="Bull A.T."/>
            <person name="Kalinowski J."/>
            <person name="Ziemert N."/>
        </authorList>
    </citation>
    <scope>NUCLEOTIDE SEQUENCE [LARGE SCALE GENOMIC DNA]</scope>
    <source>
        <strain evidence="12">H5</strain>
    </source>
</reference>
<protein>
    <recommendedName>
        <fullName evidence="9">Type-5 uracil-DNA glycosylase</fullName>
    </recommendedName>
</protein>
<dbReference type="PANTHER" id="PTHR33693">
    <property type="entry name" value="TYPE-5 URACIL-DNA GLYCOSYLASE"/>
    <property type="match status" value="1"/>
</dbReference>
<dbReference type="InterPro" id="IPR005122">
    <property type="entry name" value="Uracil-DNA_glycosylase-like"/>
</dbReference>
<evidence type="ECO:0000256" key="3">
    <source>
        <dbReference type="ARBA" id="ARBA00022763"/>
    </source>
</evidence>
<evidence type="ECO:0000256" key="6">
    <source>
        <dbReference type="ARBA" id="ARBA00023014"/>
    </source>
</evidence>
<dbReference type="InterPro" id="IPR044147">
    <property type="entry name" value="UdgB-like"/>
</dbReference>
<proteinExistence type="inferred from homology"/>
<gene>
    <name evidence="11" type="ORF">CF165_31400</name>
</gene>
<evidence type="ECO:0000256" key="7">
    <source>
        <dbReference type="ARBA" id="ARBA00023204"/>
    </source>
</evidence>
<dbReference type="OrthoDB" id="9787663at2"/>
<comment type="similarity">
    <text evidence="8">Belongs to the uracil-DNA glycosylase (UDG) superfamily. Type 5 (UDGb) family.</text>
</comment>
<comment type="caution">
    <text evidence="11">The sequence shown here is derived from an EMBL/GenBank/DDBJ whole genome shotgun (WGS) entry which is preliminary data.</text>
</comment>
<dbReference type="Gene3D" id="3.40.470.10">
    <property type="entry name" value="Uracil-DNA glycosylase-like domain"/>
    <property type="match status" value="1"/>
</dbReference>
<keyword evidence="1" id="KW-0004">4Fe-4S</keyword>
<evidence type="ECO:0000256" key="5">
    <source>
        <dbReference type="ARBA" id="ARBA00023004"/>
    </source>
</evidence>
<name>A0A229SUT7_9PSEU</name>
<dbReference type="CDD" id="cd10031">
    <property type="entry name" value="UDG-F5_TTUDGB_like"/>
    <property type="match status" value="1"/>
</dbReference>
<evidence type="ECO:0000313" key="11">
    <source>
        <dbReference type="EMBL" id="OXM62897.1"/>
    </source>
</evidence>
<evidence type="ECO:0000256" key="8">
    <source>
        <dbReference type="ARBA" id="ARBA00023779"/>
    </source>
</evidence>
<dbReference type="EMBL" id="NMUL01000038">
    <property type="protein sequence ID" value="OXM62897.1"/>
    <property type="molecule type" value="Genomic_DNA"/>
</dbReference>
<evidence type="ECO:0000259" key="10">
    <source>
        <dbReference type="SMART" id="SM00986"/>
    </source>
</evidence>
<evidence type="ECO:0000256" key="9">
    <source>
        <dbReference type="ARBA" id="ARBA00023887"/>
    </source>
</evidence>
<keyword evidence="7" id="KW-0234">DNA repair</keyword>
<dbReference type="GO" id="GO:0051539">
    <property type="term" value="F:4 iron, 4 sulfur cluster binding"/>
    <property type="evidence" value="ECO:0007669"/>
    <property type="project" value="UniProtKB-KW"/>
</dbReference>
<keyword evidence="12" id="KW-1185">Reference proteome</keyword>
<keyword evidence="5" id="KW-0408">Iron</keyword>
<dbReference type="SMART" id="SM00986">
    <property type="entry name" value="UDG"/>
    <property type="match status" value="1"/>
</dbReference>
<accession>A0A229SUT7</accession>
<sequence length="238" mass="25889">MQRARLPEPCWNEAVSLTELDRVGARIEACVRCPRLVAWRTEAAARPPERYAGEAYWARPVPGFGDPRARIFVLGLATAAHGGNRTGRAFTGNPTASLLMRALHRAGLADRPVSEHAGDGLRLHRTWLASAVRCAPPANRPSPAERDNCLPYLSAEVAALEDLRVIVCLGGFAWQAALHWAGVRRKPKFAHGGEHRLGNGLVLLGSYHPSPRNVHTGLLTEPMLDEVFAQARRLGGLA</sequence>
<evidence type="ECO:0000313" key="12">
    <source>
        <dbReference type="Proteomes" id="UP000215199"/>
    </source>
</evidence>
<dbReference type="GO" id="GO:0033958">
    <property type="term" value="F:DNA-deoxyinosine glycosylase activity"/>
    <property type="evidence" value="ECO:0007669"/>
    <property type="project" value="InterPro"/>
</dbReference>
<dbReference type="Proteomes" id="UP000215199">
    <property type="component" value="Unassembled WGS sequence"/>
</dbReference>
<evidence type="ECO:0000256" key="2">
    <source>
        <dbReference type="ARBA" id="ARBA00022723"/>
    </source>
</evidence>